<protein>
    <recommendedName>
        <fullName evidence="2">LPS-assembly protein LptD</fullName>
    </recommendedName>
</protein>
<evidence type="ECO:0000259" key="3">
    <source>
        <dbReference type="Pfam" id="PF04453"/>
    </source>
</evidence>
<dbReference type="Pfam" id="PF04453">
    <property type="entry name" value="LptD"/>
    <property type="match status" value="1"/>
</dbReference>
<accession>A0A841HQJ5</accession>
<comment type="caution">
    <text evidence="5">The sequence shown here is derived from an EMBL/GenBank/DDBJ whole genome shotgun (WGS) entry which is preliminary data.</text>
</comment>
<evidence type="ECO:0000259" key="4">
    <source>
        <dbReference type="Pfam" id="PF19838"/>
    </source>
</evidence>
<dbReference type="AlphaFoldDB" id="A0A841HQJ5"/>
<keyword evidence="6" id="KW-1185">Reference proteome</keyword>
<dbReference type="InterPro" id="IPR050218">
    <property type="entry name" value="LptD"/>
</dbReference>
<dbReference type="GO" id="GO:0009279">
    <property type="term" value="C:cell outer membrane"/>
    <property type="evidence" value="ECO:0007669"/>
    <property type="project" value="UniProtKB-SubCell"/>
</dbReference>
<dbReference type="Proteomes" id="UP000588068">
    <property type="component" value="Unassembled WGS sequence"/>
</dbReference>
<dbReference type="GO" id="GO:0043165">
    <property type="term" value="P:Gram-negative-bacterium-type cell outer membrane assembly"/>
    <property type="evidence" value="ECO:0007669"/>
    <property type="project" value="UniProtKB-UniRule"/>
</dbReference>
<evidence type="ECO:0000313" key="5">
    <source>
        <dbReference type="EMBL" id="MBB6094378.1"/>
    </source>
</evidence>
<comment type="subunit">
    <text evidence="2">Component of the lipopolysaccharide transport and assembly complex. Interacts with LptE and LptA.</text>
</comment>
<dbReference type="PANTHER" id="PTHR30189:SF1">
    <property type="entry name" value="LPS-ASSEMBLY PROTEIN LPTD"/>
    <property type="match status" value="1"/>
</dbReference>
<dbReference type="HAMAP" id="MF_01411">
    <property type="entry name" value="LPS_assembly_LptD"/>
    <property type="match status" value="1"/>
</dbReference>
<evidence type="ECO:0000313" key="6">
    <source>
        <dbReference type="Proteomes" id="UP000588068"/>
    </source>
</evidence>
<sequence>MLATGICIGDAQANCPDPEELEAARAATSAPAADPNGDIQLEMDSFEATRDGQWDLKGEVAITQGDRKIMTRDAVYDPESQRFSTKNGVSYSDPSMKVEGTGAEFEPSGGVTFEGAQFELPAQPARGAADRIHATKEGELNLDGVRYTTCPVGNDDWILKASDIDISQSTGIGTGRNVRLDFKGVPILYTPFISFPVSDQRKSGFLFPTFGTSSRSGTEIGVPWYWNIAPEYDATFLPTWYSKRGARLDTEFRYLSPVGRGVLTADYLPDDQEFNDSRLLVHFVDQSDFTDRLRMGIDAADVSDNNWFEDFGLGPEGTSVSYLNRSAQLVYLDDHWLASMRAQNFQTLDTTIDEFDRPYTLLPQLAVHARFADQPYGLTFGFDGEVSNFLRDDGVTGLRMDAAPEIRMPLRGAGVYIEPAASWRYTAYDLDDTAPGSDNTLTRSAPVLSVDSGIGFEKNWGRNGQRLQTFEPRLLYLYVPYRNQDALPVFDTGEPDLNPVQLFRTNRYVGADRLSNANQVSVGFTSRLLDSETGQQYIAGTIGQAYYFDEPRVTLPGVPLEDTESSDIVAELDLTAFENWNVSMGVQWDPGDTRSEKGDVNLQYRPEHDRVVNAGYRFRRDNIEQLDGSVAWPIGERWSAYARVVYSLEDEKTLDQFAGLEYRACCWRLRFVGRRYVSNRDGDVDTSFLLQLELNGLSSVGVGADAFLERSIRGYSFDQPGISD</sequence>
<evidence type="ECO:0000256" key="1">
    <source>
        <dbReference type="ARBA" id="ARBA00023237"/>
    </source>
</evidence>
<dbReference type="InterPro" id="IPR045659">
    <property type="entry name" value="LptD_2"/>
</dbReference>
<dbReference type="InterPro" id="IPR020889">
    <property type="entry name" value="LipoPS_assembly_LptD"/>
</dbReference>
<feature type="domain" description="LPS-assembly protein LptD central" evidence="4">
    <location>
        <begin position="177"/>
        <end position="255"/>
    </location>
</feature>
<dbReference type="GO" id="GO:0015920">
    <property type="term" value="P:lipopolysaccharide transport"/>
    <property type="evidence" value="ECO:0007669"/>
    <property type="project" value="InterPro"/>
</dbReference>
<dbReference type="Pfam" id="PF19838">
    <property type="entry name" value="LptD_2"/>
    <property type="match status" value="1"/>
</dbReference>
<proteinExistence type="inferred from homology"/>
<keyword evidence="2" id="KW-0472">Membrane</keyword>
<comment type="subcellular location">
    <subcellularLocation>
        <location evidence="2">Cell outer membrane</location>
    </subcellularLocation>
</comment>
<reference evidence="5 6" key="1">
    <citation type="submission" date="2020-08" db="EMBL/GenBank/DDBJ databases">
        <title>Genomic Encyclopedia of Type Strains, Phase IV (KMG-IV): sequencing the most valuable type-strain genomes for metagenomic binning, comparative biology and taxonomic classification.</title>
        <authorList>
            <person name="Goeker M."/>
        </authorList>
    </citation>
    <scope>NUCLEOTIDE SEQUENCE [LARGE SCALE GENOMIC DNA]</scope>
    <source>
        <strain evidence="5 6">DSM 26723</strain>
    </source>
</reference>
<name>A0A841HQJ5_9GAMM</name>
<feature type="domain" description="LptD C-terminal" evidence="3">
    <location>
        <begin position="277"/>
        <end position="638"/>
    </location>
</feature>
<dbReference type="GO" id="GO:1990351">
    <property type="term" value="C:transporter complex"/>
    <property type="evidence" value="ECO:0007669"/>
    <property type="project" value="TreeGrafter"/>
</dbReference>
<comment type="function">
    <text evidence="2">Together with LptE, is involved in the assembly of lipopolysaccharide (LPS) at the surface of the outer membrane.</text>
</comment>
<dbReference type="EMBL" id="JACHHZ010000003">
    <property type="protein sequence ID" value="MBB6094378.1"/>
    <property type="molecule type" value="Genomic_DNA"/>
</dbReference>
<dbReference type="PANTHER" id="PTHR30189">
    <property type="entry name" value="LPS-ASSEMBLY PROTEIN"/>
    <property type="match status" value="1"/>
</dbReference>
<organism evidence="5 6">
    <name type="scientific">Povalibacter uvarum</name>
    <dbReference type="NCBI Taxonomy" id="732238"/>
    <lineage>
        <taxon>Bacteria</taxon>
        <taxon>Pseudomonadati</taxon>
        <taxon>Pseudomonadota</taxon>
        <taxon>Gammaproteobacteria</taxon>
        <taxon>Steroidobacterales</taxon>
        <taxon>Steroidobacteraceae</taxon>
        <taxon>Povalibacter</taxon>
    </lineage>
</organism>
<comment type="similarity">
    <text evidence="2">Belongs to the LptD family.</text>
</comment>
<dbReference type="InterPro" id="IPR007543">
    <property type="entry name" value="LptD_C"/>
</dbReference>
<comment type="caution">
    <text evidence="2">Lacks conserved residue(s) required for the propagation of feature annotation.</text>
</comment>
<gene>
    <name evidence="2" type="primary">lptD</name>
    <name evidence="5" type="ORF">HNQ60_003259</name>
</gene>
<keyword evidence="2" id="KW-0732">Signal</keyword>
<dbReference type="RefSeq" id="WP_184333589.1">
    <property type="nucleotide sequence ID" value="NZ_JACHHZ010000003.1"/>
</dbReference>
<keyword evidence="1 2" id="KW-0998">Cell outer membrane</keyword>
<evidence type="ECO:0000256" key="2">
    <source>
        <dbReference type="HAMAP-Rule" id="MF_01411"/>
    </source>
</evidence>